<dbReference type="InParanoid" id="A0A061GG42"/>
<name>A0A061GG42_THECC</name>
<proteinExistence type="predicted"/>
<evidence type="ECO:0000313" key="2">
    <source>
        <dbReference type="Proteomes" id="UP000026915"/>
    </source>
</evidence>
<dbReference type="EMBL" id="CM001884">
    <property type="protein sequence ID" value="EOY26014.1"/>
    <property type="molecule type" value="Genomic_DNA"/>
</dbReference>
<sequence>MITYGGHWVNDTYKSGETRVMGVGSDLTFSSLMKLVKDVVGVNSQNHEIELHALLSHAAVARECSGSIAIHKRHYDGLSANVQLLNFARTITRLGLRWRVMLFPFARLGILVSGKSP</sequence>
<evidence type="ECO:0000313" key="1">
    <source>
        <dbReference type="EMBL" id="EOY26014.1"/>
    </source>
</evidence>
<reference evidence="1 2" key="1">
    <citation type="journal article" date="2013" name="Genome Biol.">
        <title>The genome sequence of the most widely cultivated cacao type and its use to identify candidate genes regulating pod color.</title>
        <authorList>
            <person name="Motamayor J.C."/>
            <person name="Mockaitis K."/>
            <person name="Schmutz J."/>
            <person name="Haiminen N."/>
            <person name="Iii D.L."/>
            <person name="Cornejo O."/>
            <person name="Findley S.D."/>
            <person name="Zheng P."/>
            <person name="Utro F."/>
            <person name="Royaert S."/>
            <person name="Saski C."/>
            <person name="Jenkins J."/>
            <person name="Podicheti R."/>
            <person name="Zhao M."/>
            <person name="Scheffler B.E."/>
            <person name="Stack J.C."/>
            <person name="Feltus F.A."/>
            <person name="Mustiga G.M."/>
            <person name="Amores F."/>
            <person name="Phillips W."/>
            <person name="Marelli J.P."/>
            <person name="May G.D."/>
            <person name="Shapiro H."/>
            <person name="Ma J."/>
            <person name="Bustamante C.D."/>
            <person name="Schnell R.J."/>
            <person name="Main D."/>
            <person name="Gilbert D."/>
            <person name="Parida L."/>
            <person name="Kuhn D.N."/>
        </authorList>
    </citation>
    <scope>NUCLEOTIDE SEQUENCE [LARGE SCALE GENOMIC DNA]</scope>
    <source>
        <strain evidence="2">cv. Matina 1-6</strain>
    </source>
</reference>
<keyword evidence="2" id="KW-1185">Reference proteome</keyword>
<gene>
    <name evidence="1" type="ORF">TCM_027406</name>
</gene>
<dbReference type="Gramene" id="EOY26014">
    <property type="protein sequence ID" value="EOY26014"/>
    <property type="gene ID" value="TCM_027406"/>
</dbReference>
<dbReference type="Proteomes" id="UP000026915">
    <property type="component" value="Chromosome 6"/>
</dbReference>
<protein>
    <submittedName>
        <fullName evidence="1">Uncharacterized protein</fullName>
    </submittedName>
</protein>
<accession>A0A061GG42</accession>
<organism evidence="1 2">
    <name type="scientific">Theobroma cacao</name>
    <name type="common">Cacao</name>
    <name type="synonym">Cocoa</name>
    <dbReference type="NCBI Taxonomy" id="3641"/>
    <lineage>
        <taxon>Eukaryota</taxon>
        <taxon>Viridiplantae</taxon>
        <taxon>Streptophyta</taxon>
        <taxon>Embryophyta</taxon>
        <taxon>Tracheophyta</taxon>
        <taxon>Spermatophyta</taxon>
        <taxon>Magnoliopsida</taxon>
        <taxon>eudicotyledons</taxon>
        <taxon>Gunneridae</taxon>
        <taxon>Pentapetalae</taxon>
        <taxon>rosids</taxon>
        <taxon>malvids</taxon>
        <taxon>Malvales</taxon>
        <taxon>Malvaceae</taxon>
        <taxon>Byttnerioideae</taxon>
        <taxon>Theobroma</taxon>
    </lineage>
</organism>
<dbReference type="HOGENOM" id="CLU_2089199_0_0_1"/>
<dbReference type="AlphaFoldDB" id="A0A061GG42"/>